<feature type="transmembrane region" description="Helical" evidence="1">
    <location>
        <begin position="20"/>
        <end position="41"/>
    </location>
</feature>
<keyword evidence="1" id="KW-1133">Transmembrane helix</keyword>
<evidence type="ECO:0000259" key="2">
    <source>
        <dbReference type="Pfam" id="PF07331"/>
    </source>
</evidence>
<sequence length="169" mass="18348">MSKHSSAPGEYTVSYRSVDAVVALLFMALSCVVMWDSWGIGAKWASDGPQAGYFPFYIGLIMFIASLGTLVQSIITKTPNLETFVEKGQLKMVLAVLVPTAVYVAAIPFLGLYVAGAIFIAFFMVAIGKYNILKAIPVAIGVPLALFILFEIWFLIPLPKGPVENFLGY</sequence>
<dbReference type="Pfam" id="PF07331">
    <property type="entry name" value="TctB"/>
    <property type="match status" value="1"/>
</dbReference>
<feature type="transmembrane region" description="Helical" evidence="1">
    <location>
        <begin position="95"/>
        <end position="123"/>
    </location>
</feature>
<reference evidence="4 5" key="1">
    <citation type="submission" date="2020-08" db="EMBL/GenBank/DDBJ databases">
        <title>Genome sequence of Rhizobiales bacterium strain IZ6.</title>
        <authorList>
            <person name="Nakai R."/>
            <person name="Naganuma T."/>
        </authorList>
    </citation>
    <scope>NUCLEOTIDE SEQUENCE [LARGE SCALE GENOMIC DNA]</scope>
    <source>
        <strain evidence="4 5">IZ6</strain>
    </source>
</reference>
<evidence type="ECO:0000313" key="4">
    <source>
        <dbReference type="EMBL" id="BCJ90248.1"/>
    </source>
</evidence>
<dbReference type="AlphaFoldDB" id="A0A6S6QUR6"/>
<accession>A0A6S6QUR6</accession>
<dbReference type="KEGG" id="tso:IZ6_09830"/>
<feature type="domain" description="DUF1468" evidence="2">
    <location>
        <begin position="21"/>
        <end position="159"/>
    </location>
</feature>
<evidence type="ECO:0000313" key="5">
    <source>
        <dbReference type="Proteomes" id="UP000515317"/>
    </source>
</evidence>
<name>A0A6S6QUR6_9HYPH</name>
<dbReference type="EMBL" id="AP023361">
    <property type="protein sequence ID" value="BCJ89525.1"/>
    <property type="molecule type" value="Genomic_DNA"/>
</dbReference>
<dbReference type="PROSITE" id="PS51257">
    <property type="entry name" value="PROKAR_LIPOPROTEIN"/>
    <property type="match status" value="1"/>
</dbReference>
<keyword evidence="1" id="KW-0812">Transmembrane</keyword>
<proteinExistence type="predicted"/>
<protein>
    <recommendedName>
        <fullName evidence="2">DUF1468 domain-containing protein</fullName>
    </recommendedName>
</protein>
<keyword evidence="1" id="KW-0472">Membrane</keyword>
<dbReference type="RefSeq" id="WP_222876231.1">
    <property type="nucleotide sequence ID" value="NZ_AP023361.1"/>
</dbReference>
<keyword evidence="5" id="KW-1185">Reference proteome</keyword>
<evidence type="ECO:0000313" key="3">
    <source>
        <dbReference type="EMBL" id="BCJ89525.1"/>
    </source>
</evidence>
<feature type="transmembrane region" description="Helical" evidence="1">
    <location>
        <begin position="135"/>
        <end position="156"/>
    </location>
</feature>
<dbReference type="KEGG" id="tso:IZ6_02600"/>
<dbReference type="EMBL" id="AP023361">
    <property type="protein sequence ID" value="BCJ90248.1"/>
    <property type="molecule type" value="Genomic_DNA"/>
</dbReference>
<evidence type="ECO:0000256" key="1">
    <source>
        <dbReference type="SAM" id="Phobius"/>
    </source>
</evidence>
<dbReference type="InterPro" id="IPR009936">
    <property type="entry name" value="DUF1468"/>
</dbReference>
<dbReference type="Proteomes" id="UP000515317">
    <property type="component" value="Chromosome"/>
</dbReference>
<feature type="transmembrane region" description="Helical" evidence="1">
    <location>
        <begin position="53"/>
        <end position="75"/>
    </location>
</feature>
<organism evidence="4 5">
    <name type="scientific">Terrihabitans soli</name>
    <dbReference type="NCBI Taxonomy" id="708113"/>
    <lineage>
        <taxon>Bacteria</taxon>
        <taxon>Pseudomonadati</taxon>
        <taxon>Pseudomonadota</taxon>
        <taxon>Alphaproteobacteria</taxon>
        <taxon>Hyphomicrobiales</taxon>
        <taxon>Terrihabitans</taxon>
    </lineage>
</organism>
<gene>
    <name evidence="3" type="ORF">IZ6_02600</name>
    <name evidence="4" type="ORF">IZ6_09830</name>
</gene>